<name>B9WEK6_CANDC</name>
<dbReference type="OrthoDB" id="4085867at2759"/>
<dbReference type="AlphaFoldDB" id="B9WEK6"/>
<gene>
    <name evidence="1" type="ordered locus">Cd36_86210</name>
    <name evidence="2" type="ORF">CD36_86210</name>
</gene>
<dbReference type="HOGENOM" id="CLU_1165700_0_0_1"/>
<evidence type="ECO:0000313" key="3">
    <source>
        <dbReference type="Proteomes" id="UP000002605"/>
    </source>
</evidence>
<proteinExistence type="predicted"/>
<dbReference type="eggNOG" id="ENOG502RZDT">
    <property type="taxonomic scope" value="Eukaryota"/>
</dbReference>
<dbReference type="KEGG" id="cdu:CD36_86210"/>
<dbReference type="InterPro" id="IPR014841">
    <property type="entry name" value="Rad33"/>
</dbReference>
<dbReference type="Proteomes" id="UP000002605">
    <property type="component" value="Chromosome 3"/>
</dbReference>
<dbReference type="CGD" id="CAL0000170054">
    <property type="gene designation" value="Cd36_86210"/>
</dbReference>
<evidence type="ECO:0000313" key="1">
    <source>
        <dbReference type="CGD" id="CAL0000170054"/>
    </source>
</evidence>
<protein>
    <submittedName>
        <fullName evidence="2">Uncharacterized protein</fullName>
    </submittedName>
</protein>
<dbReference type="VEuPathDB" id="FungiDB:CD36_86210"/>
<dbReference type="Pfam" id="PF08730">
    <property type="entry name" value="Rad33"/>
    <property type="match status" value="1"/>
</dbReference>
<dbReference type="GeneID" id="8046916"/>
<accession>B9WEK6</accession>
<sequence>MPPKRNQKSQLSLSKTFEQVDDEIEDEIFETYSELLGDDVDHQDVILSQLPQILSNLRIPKCFTKDIEQCVDYYYDFIKDKDVHLDSLNTRQQNTLAMINSYTVTSGIKQLDEIIDIIDVEKLLYNLNRLVKFRNNYSHISKSWQLFVNSATGSSASEIFKLTLPDLKKIKTNLNLDSDPSTKAPLSDTFLIDMLGCCSHDSKGNLLNFDFEKKGACVTVKDFAEILGQIGELE</sequence>
<evidence type="ECO:0000313" key="2">
    <source>
        <dbReference type="EMBL" id="CAX43118.1"/>
    </source>
</evidence>
<organism evidence="2 3">
    <name type="scientific">Candida dubliniensis (strain CD36 / ATCC MYA-646 / CBS 7987 / NCPF 3949 / NRRL Y-17841)</name>
    <name type="common">Yeast</name>
    <dbReference type="NCBI Taxonomy" id="573826"/>
    <lineage>
        <taxon>Eukaryota</taxon>
        <taxon>Fungi</taxon>
        <taxon>Dikarya</taxon>
        <taxon>Ascomycota</taxon>
        <taxon>Saccharomycotina</taxon>
        <taxon>Pichiomycetes</taxon>
        <taxon>Debaryomycetaceae</taxon>
        <taxon>Candida/Lodderomyces clade</taxon>
        <taxon>Candida</taxon>
    </lineage>
</organism>
<reference evidence="2 3" key="1">
    <citation type="journal article" date="2009" name="Genome Res.">
        <title>Comparative genomics of the fungal pathogens Candida dubliniensis and Candida albicans.</title>
        <authorList>
            <person name="Jackson A.P."/>
            <person name="Gamble J.A."/>
            <person name="Yeomans T."/>
            <person name="Moran G.P."/>
            <person name="Saunders D."/>
            <person name="Harris D."/>
            <person name="Aslett M."/>
            <person name="Barrell J.F."/>
            <person name="Butler G."/>
            <person name="Citiulo F."/>
            <person name="Coleman D.C."/>
            <person name="de Groot P.W.J."/>
            <person name="Goodwin T.J."/>
            <person name="Quail M.A."/>
            <person name="McQuillan J."/>
            <person name="Munro C.A."/>
            <person name="Pain A."/>
            <person name="Poulter R.T."/>
            <person name="Rajandream M.A."/>
            <person name="Renauld H."/>
            <person name="Spiering M.J."/>
            <person name="Tivey A."/>
            <person name="Gow N.A.R."/>
            <person name="Barrell B."/>
            <person name="Sullivan D.J."/>
            <person name="Berriman M."/>
        </authorList>
    </citation>
    <scope>NUCLEOTIDE SEQUENCE [LARGE SCALE GENOMIC DNA]</scope>
    <source>
        <strain evidence="3">CD36 / ATCC MYA-646 / CBS 7987 / NCPF 3949 / NRRL Y-17841</strain>
    </source>
</reference>
<dbReference type="RefSeq" id="XP_002419523.1">
    <property type="nucleotide sequence ID" value="XM_002419478.1"/>
</dbReference>
<keyword evidence="3" id="KW-1185">Reference proteome</keyword>
<dbReference type="EMBL" id="FM992690">
    <property type="protein sequence ID" value="CAX43118.1"/>
    <property type="molecule type" value="Genomic_DNA"/>
</dbReference>